<evidence type="ECO:0000313" key="2">
    <source>
        <dbReference type="Proteomes" id="UP000592216"/>
    </source>
</evidence>
<name>A0A850Q329_9RHOB</name>
<organism evidence="1 2">
    <name type="scientific">Donghicola mangrovi</name>
    <dbReference type="NCBI Taxonomy" id="2729614"/>
    <lineage>
        <taxon>Bacteria</taxon>
        <taxon>Pseudomonadati</taxon>
        <taxon>Pseudomonadota</taxon>
        <taxon>Alphaproteobacteria</taxon>
        <taxon>Rhodobacterales</taxon>
        <taxon>Roseobacteraceae</taxon>
        <taxon>Donghicola</taxon>
    </lineage>
</organism>
<dbReference type="AlphaFoldDB" id="A0A850Q329"/>
<dbReference type="GO" id="GO:0016740">
    <property type="term" value="F:transferase activity"/>
    <property type="evidence" value="ECO:0007669"/>
    <property type="project" value="UniProtKB-KW"/>
</dbReference>
<protein>
    <submittedName>
        <fullName evidence="1">Methionyl-tRNA formyltransferase-like protein</fullName>
    </submittedName>
</protein>
<proteinExistence type="predicted"/>
<reference evidence="1 2" key="1">
    <citation type="submission" date="2020-04" db="EMBL/GenBank/DDBJ databases">
        <title>Donghicola sp., a member of the Rhodobacteraceae family isolated from mangrove forest in Thailand.</title>
        <authorList>
            <person name="Charoenyingcharoen P."/>
            <person name="Yukphan P."/>
        </authorList>
    </citation>
    <scope>NUCLEOTIDE SEQUENCE [LARGE SCALE GENOMIC DNA]</scope>
    <source>
        <strain evidence="1 2">B5-SW-15</strain>
    </source>
</reference>
<dbReference type="RefSeq" id="WP_177157477.1">
    <property type="nucleotide sequence ID" value="NZ_JABCJE010000003.1"/>
</dbReference>
<dbReference type="EMBL" id="JABCJE010000003">
    <property type="protein sequence ID" value="NVO23506.1"/>
    <property type="molecule type" value="Genomic_DNA"/>
</dbReference>
<dbReference type="Proteomes" id="UP000592216">
    <property type="component" value="Unassembled WGS sequence"/>
</dbReference>
<evidence type="ECO:0000313" key="1">
    <source>
        <dbReference type="EMBL" id="NVO23506.1"/>
    </source>
</evidence>
<comment type="caution">
    <text evidence="1">The sequence shown here is derived from an EMBL/GenBank/DDBJ whole genome shotgun (WGS) entry which is preliminary data.</text>
</comment>
<sequence>MQELYQILRQAILNINECYFQLPIDGGSPVYRERVYCYELYHQMRLLWPKDCQFILNGEVDKRAHPLLTNLGAANKIPDLLVHTPGSMANNYAIIEVKSSNLEKSGIQKDLQTFEKFLAYVGYQRAIYLIFGWRAEDRIEKIEREARDLECKIPIEIWTHSAPNTLPQIIYINES</sequence>
<gene>
    <name evidence="1" type="ORF">HJ536_09065</name>
</gene>
<keyword evidence="1" id="KW-0808">Transferase</keyword>
<accession>A0A850Q329</accession>